<evidence type="ECO:0000259" key="4">
    <source>
        <dbReference type="Pfam" id="PF13579"/>
    </source>
</evidence>
<dbReference type="Pfam" id="PF13579">
    <property type="entry name" value="Glyco_trans_4_4"/>
    <property type="match status" value="1"/>
</dbReference>
<organism evidence="6 8">
    <name type="scientific">Modestobacter muralis</name>
    <dbReference type="NCBI Taxonomy" id="1608614"/>
    <lineage>
        <taxon>Bacteria</taxon>
        <taxon>Bacillati</taxon>
        <taxon>Actinomycetota</taxon>
        <taxon>Actinomycetes</taxon>
        <taxon>Geodermatophilales</taxon>
        <taxon>Geodermatophilaceae</taxon>
        <taxon>Modestobacter</taxon>
    </lineage>
</organism>
<dbReference type="EMBL" id="JAAGWB010000057">
    <property type="protein sequence ID" value="NEN52964.1"/>
    <property type="molecule type" value="Genomic_DNA"/>
</dbReference>
<comment type="similarity">
    <text evidence="1">Belongs to the glycosyltransferase group 1 family. Glycosyltransferase 4 subfamily.</text>
</comment>
<gene>
    <name evidence="6" type="ORF">G3R41_18825</name>
    <name evidence="5" type="ORF">GCU67_18175</name>
</gene>
<evidence type="ECO:0000313" key="7">
    <source>
        <dbReference type="Proteomes" id="UP000468828"/>
    </source>
</evidence>
<evidence type="ECO:0000313" key="5">
    <source>
        <dbReference type="EMBL" id="NEK96076.1"/>
    </source>
</evidence>
<dbReference type="RefSeq" id="WP_163612767.1">
    <property type="nucleotide sequence ID" value="NZ_JAAGWB010000057.1"/>
</dbReference>
<accession>A0A6P0HF49</accession>
<keyword evidence="7" id="KW-1185">Reference proteome</keyword>
<proteinExistence type="inferred from homology"/>
<evidence type="ECO:0000256" key="2">
    <source>
        <dbReference type="ARBA" id="ARBA00022676"/>
    </source>
</evidence>
<feature type="domain" description="Glycosyltransferase subfamily 4-like N-terminal" evidence="4">
    <location>
        <begin position="15"/>
        <end position="163"/>
    </location>
</feature>
<dbReference type="CDD" id="cd03811">
    <property type="entry name" value="GT4_GT28_WabH-like"/>
    <property type="match status" value="1"/>
</dbReference>
<dbReference type="GO" id="GO:0016757">
    <property type="term" value="F:glycosyltransferase activity"/>
    <property type="evidence" value="ECO:0007669"/>
    <property type="project" value="UniProtKB-KW"/>
</dbReference>
<reference evidence="6 8" key="2">
    <citation type="submission" date="2020-02" db="EMBL/GenBank/DDBJ databases">
        <title>The WGS of Modestobacter muralis DSM 100205.</title>
        <authorList>
            <person name="Jiang Z."/>
        </authorList>
    </citation>
    <scope>NUCLEOTIDE SEQUENCE [LARGE SCALE GENOMIC DNA]</scope>
    <source>
        <strain evidence="6 8">DSM 100205</strain>
    </source>
</reference>
<evidence type="ECO:0000256" key="1">
    <source>
        <dbReference type="ARBA" id="ARBA00009481"/>
    </source>
</evidence>
<dbReference type="Proteomes" id="UP000468828">
    <property type="component" value="Unassembled WGS sequence"/>
</dbReference>
<dbReference type="SUPFAM" id="SSF53756">
    <property type="entry name" value="UDP-Glycosyltransferase/glycogen phosphorylase"/>
    <property type="match status" value="1"/>
</dbReference>
<dbReference type="AlphaFoldDB" id="A0A6P0HF49"/>
<dbReference type="Pfam" id="PF13692">
    <property type="entry name" value="Glyco_trans_1_4"/>
    <property type="match status" value="1"/>
</dbReference>
<comment type="caution">
    <text evidence="6">The sequence shown here is derived from an EMBL/GenBank/DDBJ whole genome shotgun (WGS) entry which is preliminary data.</text>
</comment>
<dbReference type="InterPro" id="IPR028098">
    <property type="entry name" value="Glyco_trans_4-like_N"/>
</dbReference>
<evidence type="ECO:0000256" key="3">
    <source>
        <dbReference type="ARBA" id="ARBA00022679"/>
    </source>
</evidence>
<dbReference type="EMBL" id="JAAGWH010000055">
    <property type="protein sequence ID" value="NEK96076.1"/>
    <property type="molecule type" value="Genomic_DNA"/>
</dbReference>
<dbReference type="PANTHER" id="PTHR12526:SF640">
    <property type="entry name" value="COLANIC ACID BIOSYNTHESIS GLYCOSYLTRANSFERASE WCAL-RELATED"/>
    <property type="match status" value="1"/>
</dbReference>
<dbReference type="Gene3D" id="3.40.50.2000">
    <property type="entry name" value="Glycogen Phosphorylase B"/>
    <property type="match status" value="2"/>
</dbReference>
<name>A0A6P0HF49_9ACTN</name>
<evidence type="ECO:0000313" key="6">
    <source>
        <dbReference type="EMBL" id="NEN52964.1"/>
    </source>
</evidence>
<keyword evidence="3 6" id="KW-0808">Transferase</keyword>
<sequence>MSRRISVVADSDAWGGAEVYLTHLLRGAADSGWTASLVVAEPVADGFARSVPGVPTTVVPLVRHRADAPEVSAALAAQRPDAVLVNLVDPGSNAAAVRAALATAPTAGVLHLPGDTGTGDDRRRLADLYGRLGLVLGTCEDARAQVVTELGVAPERTGVVPNGVHVPAVATGPAGHTPPRLGTFGRLTAQKGFDVLLAAVGRLVAEGREFDVVIGGHGRDADRLRELATGLPVTFTGFVDDAPAFLADLDLFALSSRREALPLVLLEAMAAGLPCVTTAVGDVVPAVGEDAVVVPVDDEAALARALGALLDDADRRADLGARARERAVREMGADLMARRTFALLDRLVD</sequence>
<protein>
    <submittedName>
        <fullName evidence="6">Glycosyltransferase</fullName>
    </submittedName>
</protein>
<evidence type="ECO:0000313" key="8">
    <source>
        <dbReference type="Proteomes" id="UP000471152"/>
    </source>
</evidence>
<dbReference type="Proteomes" id="UP000471152">
    <property type="component" value="Unassembled WGS sequence"/>
</dbReference>
<reference evidence="5 7" key="1">
    <citation type="submission" date="2020-01" db="EMBL/GenBank/DDBJ databases">
        <title>the WGS Modestobacter muralis CPCC 204518.</title>
        <authorList>
            <person name="Jiang Z."/>
        </authorList>
    </citation>
    <scope>NUCLEOTIDE SEQUENCE [LARGE SCALE GENOMIC DNA]</scope>
    <source>
        <strain evidence="5 7">DSM 100205</strain>
    </source>
</reference>
<dbReference type="PANTHER" id="PTHR12526">
    <property type="entry name" value="GLYCOSYLTRANSFERASE"/>
    <property type="match status" value="1"/>
</dbReference>
<keyword evidence="2" id="KW-0328">Glycosyltransferase</keyword>